<dbReference type="SUPFAM" id="SSF47203">
    <property type="entry name" value="Acyl-CoA dehydrogenase C-terminal domain-like"/>
    <property type="match status" value="1"/>
</dbReference>
<dbReference type="PANTHER" id="PTHR43884:SF12">
    <property type="entry name" value="ISOVALERYL-COA DEHYDROGENASE, MITOCHONDRIAL-RELATED"/>
    <property type="match status" value="1"/>
</dbReference>
<dbReference type="InterPro" id="IPR046373">
    <property type="entry name" value="Acyl-CoA_Oxase/DH_mid-dom_sf"/>
</dbReference>
<keyword evidence="11" id="KW-1185">Reference proteome</keyword>
<comment type="cofactor">
    <cofactor evidence="1 6">
        <name>FAD</name>
        <dbReference type="ChEBI" id="CHEBI:57692"/>
    </cofactor>
</comment>
<feature type="domain" description="Acyl-CoA dehydrogenase/oxidase N-terminal" evidence="9">
    <location>
        <begin position="11"/>
        <end position="122"/>
    </location>
</feature>
<keyword evidence="10" id="KW-0614">Plasmid</keyword>
<dbReference type="Pfam" id="PF00441">
    <property type="entry name" value="Acyl-CoA_dh_1"/>
    <property type="match status" value="1"/>
</dbReference>
<evidence type="ECO:0000256" key="1">
    <source>
        <dbReference type="ARBA" id="ARBA00001974"/>
    </source>
</evidence>
<keyword evidence="5 6" id="KW-0560">Oxidoreductase</keyword>
<evidence type="ECO:0000256" key="4">
    <source>
        <dbReference type="ARBA" id="ARBA00022827"/>
    </source>
</evidence>
<evidence type="ECO:0000256" key="2">
    <source>
        <dbReference type="ARBA" id="ARBA00009347"/>
    </source>
</evidence>
<dbReference type="KEGG" id="sami:SAMIE_2000960"/>
<dbReference type="EMBL" id="AP018665">
    <property type="protein sequence ID" value="BBE00210.1"/>
    <property type="molecule type" value="Genomic_DNA"/>
</dbReference>
<evidence type="ECO:0000259" key="9">
    <source>
        <dbReference type="Pfam" id="PF02771"/>
    </source>
</evidence>
<dbReference type="FunFam" id="1.20.140.10:FF:000001">
    <property type="entry name" value="Acyl-CoA dehydrogenase"/>
    <property type="match status" value="1"/>
</dbReference>
<feature type="domain" description="Acyl-CoA dehydrogenase/oxidase C-terminal" evidence="7">
    <location>
        <begin position="238"/>
        <end position="387"/>
    </location>
</feature>
<dbReference type="PANTHER" id="PTHR43884">
    <property type="entry name" value="ACYL-COA DEHYDROGENASE"/>
    <property type="match status" value="1"/>
</dbReference>
<dbReference type="InterPro" id="IPR036250">
    <property type="entry name" value="AcylCo_DH-like_C"/>
</dbReference>
<organism evidence="10 11">
    <name type="scientific">Sphingobium amiense</name>
    <dbReference type="NCBI Taxonomy" id="135719"/>
    <lineage>
        <taxon>Bacteria</taxon>
        <taxon>Pseudomonadati</taxon>
        <taxon>Pseudomonadota</taxon>
        <taxon>Alphaproteobacteria</taxon>
        <taxon>Sphingomonadales</taxon>
        <taxon>Sphingomonadaceae</taxon>
        <taxon>Sphingobium</taxon>
    </lineage>
</organism>
<evidence type="ECO:0000256" key="5">
    <source>
        <dbReference type="ARBA" id="ARBA00023002"/>
    </source>
</evidence>
<dbReference type="InterPro" id="IPR009075">
    <property type="entry name" value="AcylCo_DH/oxidase_C"/>
</dbReference>
<evidence type="ECO:0000256" key="6">
    <source>
        <dbReference type="RuleBase" id="RU362125"/>
    </source>
</evidence>
<accession>A0A494WH84</accession>
<reference evidence="10 11" key="1">
    <citation type="submission" date="2018-05" db="EMBL/GenBank/DDBJ databases">
        <title>Complete Genome Sequence of the Nonylphenol-Degrading Bacterium Sphingobium amiense DSM 16289T.</title>
        <authorList>
            <person name="Ootsuka M."/>
            <person name="Nishizawa T."/>
            <person name="Ohta H."/>
        </authorList>
    </citation>
    <scope>NUCLEOTIDE SEQUENCE [LARGE SCALE GENOMIC DNA]</scope>
    <source>
        <strain evidence="10 11">DSM 16289</strain>
        <plasmid evidence="11">psamie_2 dna</plasmid>
    </source>
</reference>
<sequence>MTMYFSDEPDHIQMLRATLRRFIEKEAPRPKREEWRRAQAWPRDVFAKLSELGVCALTVPAEFGGQGPDWYAATAVIEELSRCGSFLAGPYIHCAFYGGGNVAESGSPEQKAVLLPKIAEGKVQFAYGFSEPDVGGDLASVQTRAHLEDGGDTVVINGSKRWCTGADWADYIICLVNSDPEGSKYRNLTLVLVPTDAVGITRAALSHRNMVYTHSFDVHFDDVRVSAENILGGPQAWNEGWRVLAGQSLDVEKVEVAAITYGLAQAAVEEAWQYAQERQQFGRPISGHQAVRHELVDARTRLQACRHMLYHAAWLVSQGRPASVETSMAKLFVADVSVQIGLACQRVLGAYGLSDEFDMPQIVIDLIGMPIIGGSSNMQKNNIAKRLGLAE</sequence>
<dbReference type="CDD" id="cd00567">
    <property type="entry name" value="ACAD"/>
    <property type="match status" value="1"/>
</dbReference>
<evidence type="ECO:0000313" key="10">
    <source>
        <dbReference type="EMBL" id="BBE00210.1"/>
    </source>
</evidence>
<keyword evidence="3 6" id="KW-0285">Flavoprotein</keyword>
<dbReference type="InterPro" id="IPR037069">
    <property type="entry name" value="AcylCoA_DH/ox_N_sf"/>
</dbReference>
<dbReference type="InterPro" id="IPR013786">
    <property type="entry name" value="AcylCoA_DH/ox_N"/>
</dbReference>
<evidence type="ECO:0000259" key="8">
    <source>
        <dbReference type="Pfam" id="PF02770"/>
    </source>
</evidence>
<protein>
    <submittedName>
        <fullName evidence="10">Acyl-CoA dehydrogenase</fullName>
    </submittedName>
</protein>
<dbReference type="Gene3D" id="2.40.110.10">
    <property type="entry name" value="Butyryl-CoA Dehydrogenase, subunit A, domain 2"/>
    <property type="match status" value="1"/>
</dbReference>
<dbReference type="InterPro" id="IPR006091">
    <property type="entry name" value="Acyl-CoA_Oxase/DH_mid-dom"/>
</dbReference>
<proteinExistence type="inferred from homology"/>
<dbReference type="Proteomes" id="UP000279959">
    <property type="component" value="Plasmid pSAMIE_2"/>
</dbReference>
<dbReference type="Pfam" id="PF02770">
    <property type="entry name" value="Acyl-CoA_dh_M"/>
    <property type="match status" value="1"/>
</dbReference>
<evidence type="ECO:0000256" key="3">
    <source>
        <dbReference type="ARBA" id="ARBA00022630"/>
    </source>
</evidence>
<dbReference type="PIRSF" id="PIRSF016578">
    <property type="entry name" value="HsaA"/>
    <property type="match status" value="1"/>
</dbReference>
<dbReference type="Pfam" id="PF02771">
    <property type="entry name" value="Acyl-CoA_dh_N"/>
    <property type="match status" value="1"/>
</dbReference>
<evidence type="ECO:0000259" key="7">
    <source>
        <dbReference type="Pfam" id="PF00441"/>
    </source>
</evidence>
<geneLocation type="plasmid" evidence="11">
    <name>psamie_2 dna</name>
</geneLocation>
<dbReference type="InterPro" id="IPR009100">
    <property type="entry name" value="AcylCoA_DH/oxidase_NM_dom_sf"/>
</dbReference>
<feature type="domain" description="Acyl-CoA oxidase/dehydrogenase middle" evidence="8">
    <location>
        <begin position="126"/>
        <end position="223"/>
    </location>
</feature>
<dbReference type="GO" id="GO:0003995">
    <property type="term" value="F:acyl-CoA dehydrogenase activity"/>
    <property type="evidence" value="ECO:0007669"/>
    <property type="project" value="TreeGrafter"/>
</dbReference>
<keyword evidence="4 6" id="KW-0274">FAD</keyword>
<gene>
    <name evidence="10" type="ORF">SAMIE_2000960</name>
</gene>
<name>A0A494WH84_9SPHN</name>
<dbReference type="Gene3D" id="1.20.140.10">
    <property type="entry name" value="Butyryl-CoA Dehydrogenase, subunit A, domain 3"/>
    <property type="match status" value="1"/>
</dbReference>
<dbReference type="AlphaFoldDB" id="A0A494WH84"/>
<dbReference type="SUPFAM" id="SSF56645">
    <property type="entry name" value="Acyl-CoA dehydrogenase NM domain-like"/>
    <property type="match status" value="1"/>
</dbReference>
<comment type="similarity">
    <text evidence="2 6">Belongs to the acyl-CoA dehydrogenase family.</text>
</comment>
<dbReference type="GO" id="GO:0050660">
    <property type="term" value="F:flavin adenine dinucleotide binding"/>
    <property type="evidence" value="ECO:0007669"/>
    <property type="project" value="InterPro"/>
</dbReference>
<evidence type="ECO:0000313" key="11">
    <source>
        <dbReference type="Proteomes" id="UP000279959"/>
    </source>
</evidence>
<dbReference type="Gene3D" id="1.10.540.10">
    <property type="entry name" value="Acyl-CoA dehydrogenase/oxidase, N-terminal domain"/>
    <property type="match status" value="1"/>
</dbReference>